<name>A0A7F5R523_AGRPL</name>
<dbReference type="RefSeq" id="XP_025831097.1">
    <property type="nucleotide sequence ID" value="XM_025975312.1"/>
</dbReference>
<proteinExistence type="predicted"/>
<gene>
    <name evidence="3" type="primary">LOC112904669</name>
</gene>
<dbReference type="GeneID" id="112904669"/>
<sequence>MRRLDRSYFDDQIISTDSEAINSIRRKERQVLDPAGIQSEMHRISSMASISTDEDQLQTTSKKKTAKSSSHTTLLPIKEGETTIDLQSFKAVLEDALQNQTAIIKNVIASHTKSIQYDLKKKLDEIKNSLVVNNMSTQPCHNVTKIKQSLGVVLPLENNEEFVKLDVSLKKNPSTKESLMALYRVIAFGEKDVKGCIGKIMAATLSKNVQLMYSGTGKTVHGVGKLNFRNTNVFLCLKGTSYMLLYIIN</sequence>
<evidence type="ECO:0000313" key="3">
    <source>
        <dbReference type="RefSeq" id="XP_025831097.1"/>
    </source>
</evidence>
<organism evidence="2 3">
    <name type="scientific">Agrilus planipennis</name>
    <name type="common">Emerald ash borer</name>
    <name type="synonym">Agrilus marcopoli</name>
    <dbReference type="NCBI Taxonomy" id="224129"/>
    <lineage>
        <taxon>Eukaryota</taxon>
        <taxon>Metazoa</taxon>
        <taxon>Ecdysozoa</taxon>
        <taxon>Arthropoda</taxon>
        <taxon>Hexapoda</taxon>
        <taxon>Insecta</taxon>
        <taxon>Pterygota</taxon>
        <taxon>Neoptera</taxon>
        <taxon>Endopterygota</taxon>
        <taxon>Coleoptera</taxon>
        <taxon>Polyphaga</taxon>
        <taxon>Elateriformia</taxon>
        <taxon>Buprestoidea</taxon>
        <taxon>Buprestidae</taxon>
        <taxon>Agrilinae</taxon>
        <taxon>Agrilus</taxon>
    </lineage>
</organism>
<dbReference type="OrthoDB" id="7685730at2759"/>
<evidence type="ECO:0000313" key="2">
    <source>
        <dbReference type="Proteomes" id="UP000192223"/>
    </source>
</evidence>
<protein>
    <submittedName>
        <fullName evidence="3">Uncharacterized protein LOC112904669</fullName>
    </submittedName>
</protein>
<reference evidence="3" key="1">
    <citation type="submission" date="2025-08" db="UniProtKB">
        <authorList>
            <consortium name="RefSeq"/>
        </authorList>
    </citation>
    <scope>IDENTIFICATION</scope>
    <source>
        <tissue evidence="3">Entire body</tissue>
    </source>
</reference>
<dbReference type="Proteomes" id="UP000192223">
    <property type="component" value="Unplaced"/>
</dbReference>
<dbReference type="KEGG" id="apln:112904669"/>
<feature type="region of interest" description="Disordered" evidence="1">
    <location>
        <begin position="47"/>
        <end position="72"/>
    </location>
</feature>
<keyword evidence="2" id="KW-1185">Reference proteome</keyword>
<accession>A0A7F5R523</accession>
<dbReference type="InParanoid" id="A0A7F5R523"/>
<evidence type="ECO:0000256" key="1">
    <source>
        <dbReference type="SAM" id="MobiDB-lite"/>
    </source>
</evidence>
<dbReference type="AlphaFoldDB" id="A0A7F5R523"/>